<accession>A0AC61TMU9</accession>
<evidence type="ECO:0000313" key="2">
    <source>
        <dbReference type="Proteomes" id="UP000245918"/>
    </source>
</evidence>
<reference evidence="1" key="1">
    <citation type="submission" date="2021-09" db="EMBL/GenBank/DDBJ databases">
        <title>Comparative genomics of Edwardsiella genus reveals species-based diversity.</title>
        <authorList>
            <person name="Tekedar H.C."/>
            <person name="Kumru S."/>
            <person name="Waldbieser G.C."/>
            <person name="Reichley S.R."/>
            <person name="Lawrence M.L."/>
            <person name="Griffin M.J."/>
        </authorList>
    </citation>
    <scope>NUCLEOTIDE SEQUENCE</scope>
    <source>
        <strain evidence="1">ATCC 15947</strain>
    </source>
</reference>
<evidence type="ECO:0000313" key="1">
    <source>
        <dbReference type="EMBL" id="UCQ02048.1"/>
    </source>
</evidence>
<dbReference type="Proteomes" id="UP000245918">
    <property type="component" value="Plasmid pET-ATCC-159-1"/>
</dbReference>
<organism evidence="1 2">
    <name type="scientific">Edwardsiella tarda ATCC 15947 = NBRC 105688</name>
    <dbReference type="NCBI Taxonomy" id="667121"/>
    <lineage>
        <taxon>Bacteria</taxon>
        <taxon>Pseudomonadati</taxon>
        <taxon>Pseudomonadota</taxon>
        <taxon>Gammaproteobacteria</taxon>
        <taxon>Enterobacterales</taxon>
        <taxon>Hafniaceae</taxon>
        <taxon>Edwardsiella</taxon>
    </lineage>
</organism>
<proteinExistence type="predicted"/>
<name>A0AC61TMU9_EDWTA</name>
<keyword evidence="1" id="KW-0614">Plasmid</keyword>
<dbReference type="EMBL" id="CP084508">
    <property type="protein sequence ID" value="UCQ02048.1"/>
    <property type="molecule type" value="Genomic_DNA"/>
</dbReference>
<gene>
    <name evidence="1" type="primary">casA</name>
    <name evidence="1" type="ORF">DCL27_17020</name>
</gene>
<sequence length="511" mass="56539">MIKRCNLLDEPWLPVRMDSGEIQELGLLTLFEQASHVVALAETAPPSLMAQYRLLLAITHRALSMKTSSWGQQDLRIWFTQGLPSEAITSYLEKWRDRFWLFHPEYPFMQVAALATVTETCDRFKPWTQIDLASVCGNAPVVFNHAWDSAPGSLSPLQAIRTLLGFLQCTPGGLVKVFRDADKAGPLADTAAVLPQGDTLAQTLILSLHPSTPDGHEDLPSWERPALTIANLKAAAVLASGPNDRYTRQTRAVLFQCEEEGNIRWLRFAAGQGLEEEPHAPDPMANYRAGSLRPVRLTFSEGRALWRDLPALLPDGGGNQSIPAAILDNATRLNKSLGKKQLRLLVAGLASDQAKLLRWRVENVSLPLALLDHPQVTREARQMLEMAETLFSTLKGAAVQLIADTLPDSQQKDTRSRARALFDAGPVAPCFFARAERVLMTTLQQLEHAPDVAERQWQRELKGAALAAWDTLLTSQGGGARLWRANAKVQPRVWSVIRKQLTALNETGEVQ</sequence>
<geneLocation type="plasmid" evidence="1 2">
    <name>pET-ATCC-159-1</name>
</geneLocation>
<protein>
    <submittedName>
        <fullName evidence="1">Type I-E CRISPR-associated protein Cse1/CasA</fullName>
    </submittedName>
</protein>
<keyword evidence="2" id="KW-1185">Reference proteome</keyword>